<dbReference type="InParanoid" id="A0A804KV04"/>
<organism evidence="5 6">
    <name type="scientific">Musa acuminata subsp. malaccensis</name>
    <name type="common">Wild banana</name>
    <name type="synonym">Musa malaccensis</name>
    <dbReference type="NCBI Taxonomy" id="214687"/>
    <lineage>
        <taxon>Eukaryota</taxon>
        <taxon>Viridiplantae</taxon>
        <taxon>Streptophyta</taxon>
        <taxon>Embryophyta</taxon>
        <taxon>Tracheophyta</taxon>
        <taxon>Spermatophyta</taxon>
        <taxon>Magnoliopsida</taxon>
        <taxon>Liliopsida</taxon>
        <taxon>Zingiberales</taxon>
        <taxon>Musaceae</taxon>
        <taxon>Musa</taxon>
    </lineage>
</organism>
<evidence type="ECO:0000256" key="2">
    <source>
        <dbReference type="ARBA" id="ARBA00022729"/>
    </source>
</evidence>
<evidence type="ECO:0000256" key="3">
    <source>
        <dbReference type="SAM" id="SignalP"/>
    </source>
</evidence>
<gene>
    <name evidence="4" type="ORF">GSMUA_314240.1</name>
</gene>
<protein>
    <submittedName>
        <fullName evidence="4">(wild Malaysian banana) hypothetical protein</fullName>
    </submittedName>
</protein>
<accession>A0A804KV04</accession>
<comment type="similarity">
    <text evidence="1">Belongs to the STIG1 family.</text>
</comment>
<evidence type="ECO:0000313" key="4">
    <source>
        <dbReference type="EMBL" id="CAG1853198.1"/>
    </source>
</evidence>
<evidence type="ECO:0000313" key="5">
    <source>
        <dbReference type="EnsemblPlants" id="Ma10_p11240.1"/>
    </source>
</evidence>
<dbReference type="OrthoDB" id="2013942at2759"/>
<dbReference type="Proteomes" id="UP000012960">
    <property type="component" value="Unplaced"/>
</dbReference>
<feature type="signal peptide" evidence="3">
    <location>
        <begin position="1"/>
        <end position="27"/>
    </location>
</feature>
<dbReference type="AlphaFoldDB" id="A0A804KV04"/>
<evidence type="ECO:0000313" key="6">
    <source>
        <dbReference type="Proteomes" id="UP000012960"/>
    </source>
</evidence>
<reference evidence="4" key="1">
    <citation type="submission" date="2021-03" db="EMBL/GenBank/DDBJ databases">
        <authorList>
            <consortium name="Genoscope - CEA"/>
            <person name="William W."/>
        </authorList>
    </citation>
    <scope>NUCLEOTIDE SEQUENCE</scope>
    <source>
        <strain evidence="4">Doubled-haploid Pahang</strain>
    </source>
</reference>
<reference evidence="5" key="2">
    <citation type="submission" date="2021-05" db="UniProtKB">
        <authorList>
            <consortium name="EnsemblPlants"/>
        </authorList>
    </citation>
    <scope>IDENTIFICATION</scope>
    <source>
        <strain evidence="5">subsp. malaccensis</strain>
    </source>
</reference>
<feature type="chain" id="PRO_5036220207" evidence="3">
    <location>
        <begin position="28"/>
        <end position="127"/>
    </location>
</feature>
<dbReference type="Gramene" id="Ma10_t11240.1">
    <property type="protein sequence ID" value="Ma10_p11240.1"/>
    <property type="gene ID" value="Ma10_g11240"/>
</dbReference>
<evidence type="ECO:0000256" key="1">
    <source>
        <dbReference type="ARBA" id="ARBA00006010"/>
    </source>
</evidence>
<dbReference type="Pfam" id="PF04885">
    <property type="entry name" value="Stig1"/>
    <property type="match status" value="1"/>
</dbReference>
<dbReference type="PANTHER" id="PTHR33227">
    <property type="entry name" value="STIGMA-SPECIFIC STIG1-LIKE PROTEIN 3"/>
    <property type="match status" value="1"/>
</dbReference>
<dbReference type="EMBL" id="HG996476">
    <property type="protein sequence ID" value="CAG1853198.1"/>
    <property type="molecule type" value="Genomic_DNA"/>
</dbReference>
<keyword evidence="2 3" id="KW-0732">Signal</keyword>
<dbReference type="PANTHER" id="PTHR33227:SF48">
    <property type="entry name" value="STIGMA-SPECIFIC STIG1-LIKE PROTEIN 4"/>
    <property type="match status" value="1"/>
</dbReference>
<proteinExistence type="inferred from homology"/>
<keyword evidence="6" id="KW-1185">Reference proteome</keyword>
<dbReference type="EnsemblPlants" id="Ma10_t11240.1">
    <property type="protein sequence ID" value="Ma10_p11240.1"/>
    <property type="gene ID" value="Ma10_g11240"/>
</dbReference>
<dbReference type="InterPro" id="IPR006969">
    <property type="entry name" value="Stig-like"/>
</dbReference>
<sequence>MRFKLYLLVGFKLLLLLFMAFGKGVAAQVEEATNSTSSPWLRGRRSLRRHGCWYQPWICLERLRPFERRMCCRNRCVDTGADANNCGLCGIRCPFRRWCCNGLCIDVMANPLRQPVPAWPPLPVRPV</sequence>
<name>A0A804KV04_MUSAM</name>